<dbReference type="AlphaFoldDB" id="A0A6I0F1E8"/>
<keyword evidence="1" id="KW-0812">Transmembrane</keyword>
<name>A0A6I0F1E8_9FIRM</name>
<sequence length="192" mass="21640">MSFLILMIFDGLLGMVIAGLGMMLPFIYISGQRKKRITEIRLQIPSMLRRVQRGVEQGLGWREILLSLPGAVSKGPLRDELTRLASTYIATPVLKERLEEFAKRINMSEIDSFALTLGQSESSGRIVLMLQKLEELINREMEHEESRRMKKKAEIAPIFPTLMVLNIVILVGMPLLLAFMGMGTVFSGDFTP</sequence>
<comment type="caution">
    <text evidence="2">The sequence shown here is derived from an EMBL/GenBank/DDBJ whole genome shotgun (WGS) entry which is preliminary data.</text>
</comment>
<dbReference type="RefSeq" id="WP_151620709.1">
    <property type="nucleotide sequence ID" value="NZ_WBXO01000008.1"/>
</dbReference>
<feature type="transmembrane region" description="Helical" evidence="1">
    <location>
        <begin position="155"/>
        <end position="182"/>
    </location>
</feature>
<dbReference type="PANTHER" id="PTHR35007">
    <property type="entry name" value="INTEGRAL MEMBRANE PROTEIN-RELATED"/>
    <property type="match status" value="1"/>
</dbReference>
<feature type="transmembrane region" description="Helical" evidence="1">
    <location>
        <begin position="6"/>
        <end position="29"/>
    </location>
</feature>
<keyword evidence="1" id="KW-1133">Transmembrane helix</keyword>
<accession>A0A6I0F1E8</accession>
<dbReference type="Proteomes" id="UP000468766">
    <property type="component" value="Unassembled WGS sequence"/>
</dbReference>
<reference evidence="2 3" key="1">
    <citation type="submission" date="2019-10" db="EMBL/GenBank/DDBJ databases">
        <title>Whole-genome sequence of the extremophile Heliorestis acidaminivorans DSM 24790.</title>
        <authorList>
            <person name="Kyndt J.A."/>
            <person name="Meyer T.E."/>
        </authorList>
    </citation>
    <scope>NUCLEOTIDE SEQUENCE [LARGE SCALE GENOMIC DNA]</scope>
    <source>
        <strain evidence="2 3">DSM 24790</strain>
    </source>
</reference>
<dbReference type="EMBL" id="WBXO01000008">
    <property type="protein sequence ID" value="KAB2951989.1"/>
    <property type="molecule type" value="Genomic_DNA"/>
</dbReference>
<proteinExistence type="predicted"/>
<evidence type="ECO:0000313" key="2">
    <source>
        <dbReference type="EMBL" id="KAB2951989.1"/>
    </source>
</evidence>
<evidence type="ECO:0000256" key="1">
    <source>
        <dbReference type="SAM" id="Phobius"/>
    </source>
</evidence>
<dbReference type="OrthoDB" id="212987at2"/>
<protein>
    <recommendedName>
        <fullName evidence="4">Type II secretion system protein GspF domain-containing protein</fullName>
    </recommendedName>
</protein>
<keyword evidence="3" id="KW-1185">Reference proteome</keyword>
<organism evidence="2 3">
    <name type="scientific">Heliorestis acidaminivorans</name>
    <dbReference type="NCBI Taxonomy" id="553427"/>
    <lineage>
        <taxon>Bacteria</taxon>
        <taxon>Bacillati</taxon>
        <taxon>Bacillota</taxon>
        <taxon>Clostridia</taxon>
        <taxon>Eubacteriales</taxon>
        <taxon>Heliobacteriaceae</taxon>
        <taxon>Heliorestis</taxon>
    </lineage>
</organism>
<gene>
    <name evidence="2" type="ORF">F9B85_10560</name>
</gene>
<keyword evidence="1" id="KW-0472">Membrane</keyword>
<evidence type="ECO:0000313" key="3">
    <source>
        <dbReference type="Proteomes" id="UP000468766"/>
    </source>
</evidence>
<dbReference type="PANTHER" id="PTHR35007:SF2">
    <property type="entry name" value="PILUS ASSEMBLE PROTEIN"/>
    <property type="match status" value="1"/>
</dbReference>
<evidence type="ECO:0008006" key="4">
    <source>
        <dbReference type="Google" id="ProtNLM"/>
    </source>
</evidence>